<comment type="caution">
    <text evidence="12">The sequence shown here is derived from an EMBL/GenBank/DDBJ whole genome shotgun (WGS) entry which is preliminary data.</text>
</comment>
<dbReference type="SUPFAM" id="SSF51395">
    <property type="entry name" value="FMN-linked oxidoreductases"/>
    <property type="match status" value="1"/>
</dbReference>
<feature type="domain" description="NADH:flavin oxidoreductase/NADH oxidase N-terminal" evidence="10">
    <location>
        <begin position="2"/>
        <end position="311"/>
    </location>
</feature>
<dbReference type="Gene3D" id="3.50.50.60">
    <property type="entry name" value="FAD/NAD(P)-binding domain"/>
    <property type="match status" value="1"/>
</dbReference>
<dbReference type="AlphaFoldDB" id="A0A9D9DTK1"/>
<accession>A0A9D9DTK1</accession>
<reference evidence="12" key="1">
    <citation type="submission" date="2020-10" db="EMBL/GenBank/DDBJ databases">
        <authorList>
            <person name="Gilroy R."/>
        </authorList>
    </citation>
    <scope>NUCLEOTIDE SEQUENCE</scope>
    <source>
        <strain evidence="12">F6-4510</strain>
    </source>
</reference>
<dbReference type="SUPFAM" id="SSF51905">
    <property type="entry name" value="FAD/NAD(P)-binding domain"/>
    <property type="match status" value="1"/>
</dbReference>
<feature type="domain" description="FAD/NAD(P)-binding" evidence="11">
    <location>
        <begin position="359"/>
        <end position="601"/>
    </location>
</feature>
<keyword evidence="5" id="KW-0288">FMN</keyword>
<dbReference type="Pfam" id="PF00724">
    <property type="entry name" value="Oxidored_FMN"/>
    <property type="match status" value="1"/>
</dbReference>
<evidence type="ECO:0000256" key="4">
    <source>
        <dbReference type="ARBA" id="ARBA00022630"/>
    </source>
</evidence>
<comment type="cofactor">
    <cofactor evidence="1">
        <name>FMN</name>
        <dbReference type="ChEBI" id="CHEBI:58210"/>
    </cofactor>
</comment>
<keyword evidence="6" id="KW-0479">Metal-binding</keyword>
<proteinExistence type="inferred from homology"/>
<dbReference type="InterPro" id="IPR036188">
    <property type="entry name" value="FAD/NAD-bd_sf"/>
</dbReference>
<evidence type="ECO:0000256" key="5">
    <source>
        <dbReference type="ARBA" id="ARBA00022643"/>
    </source>
</evidence>
<evidence type="ECO:0000313" key="13">
    <source>
        <dbReference type="Proteomes" id="UP000823611"/>
    </source>
</evidence>
<comment type="similarity">
    <text evidence="3">In the N-terminal section; belongs to the NADH:flavin oxidoreductase/NADH oxidase family.</text>
</comment>
<dbReference type="Pfam" id="PF07992">
    <property type="entry name" value="Pyr_redox_2"/>
    <property type="match status" value="1"/>
</dbReference>
<dbReference type="PANTHER" id="PTHR42917:SF2">
    <property type="entry name" value="2,4-DIENOYL-COA REDUCTASE [(2E)-ENOYL-COA-PRODUCING]"/>
    <property type="match status" value="1"/>
</dbReference>
<dbReference type="GO" id="GO:0051536">
    <property type="term" value="F:iron-sulfur cluster binding"/>
    <property type="evidence" value="ECO:0007669"/>
    <property type="project" value="UniProtKB-KW"/>
</dbReference>
<dbReference type="Gene3D" id="3.20.20.70">
    <property type="entry name" value="Aldolase class I"/>
    <property type="match status" value="1"/>
</dbReference>
<evidence type="ECO:0000256" key="7">
    <source>
        <dbReference type="ARBA" id="ARBA00023002"/>
    </source>
</evidence>
<evidence type="ECO:0000256" key="9">
    <source>
        <dbReference type="ARBA" id="ARBA00023014"/>
    </source>
</evidence>
<dbReference type="GO" id="GO:0046872">
    <property type="term" value="F:metal ion binding"/>
    <property type="evidence" value="ECO:0007669"/>
    <property type="project" value="UniProtKB-KW"/>
</dbReference>
<keyword evidence="4" id="KW-0285">Flavoprotein</keyword>
<evidence type="ECO:0000256" key="8">
    <source>
        <dbReference type="ARBA" id="ARBA00023004"/>
    </source>
</evidence>
<reference evidence="12" key="2">
    <citation type="journal article" date="2021" name="PeerJ">
        <title>Extensive microbial diversity within the chicken gut microbiome revealed by metagenomics and culture.</title>
        <authorList>
            <person name="Gilroy R."/>
            <person name="Ravi A."/>
            <person name="Getino M."/>
            <person name="Pursley I."/>
            <person name="Horton D.L."/>
            <person name="Alikhan N.F."/>
            <person name="Baker D."/>
            <person name="Gharbi K."/>
            <person name="Hall N."/>
            <person name="Watson M."/>
            <person name="Adriaenssens E.M."/>
            <person name="Foster-Nyarko E."/>
            <person name="Jarju S."/>
            <person name="Secka A."/>
            <person name="Antonio M."/>
            <person name="Oren A."/>
            <person name="Chaudhuri R.R."/>
            <person name="La Ragione R."/>
            <person name="Hildebrand F."/>
            <person name="Pallen M.J."/>
        </authorList>
    </citation>
    <scope>NUCLEOTIDE SEQUENCE</scope>
    <source>
        <strain evidence="12">F6-4510</strain>
    </source>
</reference>
<dbReference type="InterPro" id="IPR001155">
    <property type="entry name" value="OxRdtase_FMN_N"/>
</dbReference>
<protein>
    <submittedName>
        <fullName evidence="12">FAD-dependent oxidoreductase</fullName>
    </submittedName>
</protein>
<organism evidence="12 13">
    <name type="scientific">Candidatus Fimicola merdigallinarum</name>
    <dbReference type="NCBI Taxonomy" id="2840819"/>
    <lineage>
        <taxon>Bacteria</taxon>
        <taxon>Bacillati</taxon>
        <taxon>Bacillota</taxon>
        <taxon>Clostridia</taxon>
        <taxon>Lachnospirales</taxon>
        <taxon>Lachnospiraceae</taxon>
        <taxon>Lachnospiraceae incertae sedis</taxon>
        <taxon>Candidatus Fimicola</taxon>
    </lineage>
</organism>
<dbReference type="InterPro" id="IPR013785">
    <property type="entry name" value="Aldolase_TIM"/>
</dbReference>
<evidence type="ECO:0000259" key="10">
    <source>
        <dbReference type="Pfam" id="PF00724"/>
    </source>
</evidence>
<dbReference type="InterPro" id="IPR023753">
    <property type="entry name" value="FAD/NAD-binding_dom"/>
</dbReference>
<comment type="cofactor">
    <cofactor evidence="2">
        <name>[4Fe-4S] cluster</name>
        <dbReference type="ChEBI" id="CHEBI:49883"/>
    </cofactor>
</comment>
<evidence type="ECO:0000313" key="12">
    <source>
        <dbReference type="EMBL" id="MBO8433704.1"/>
    </source>
</evidence>
<keyword evidence="9" id="KW-0411">Iron-sulfur</keyword>
<dbReference type="GO" id="GO:0010181">
    <property type="term" value="F:FMN binding"/>
    <property type="evidence" value="ECO:0007669"/>
    <property type="project" value="InterPro"/>
</dbReference>
<dbReference type="Proteomes" id="UP000823611">
    <property type="component" value="Unassembled WGS sequence"/>
</dbReference>
<dbReference type="InterPro" id="IPR051793">
    <property type="entry name" value="NADH:flavin_oxidoreductase"/>
</dbReference>
<name>A0A9D9DTK1_9FIRM</name>
<keyword evidence="8" id="KW-0408">Iron</keyword>
<dbReference type="PRINTS" id="PR00411">
    <property type="entry name" value="PNDRDTASEI"/>
</dbReference>
<evidence type="ECO:0000256" key="2">
    <source>
        <dbReference type="ARBA" id="ARBA00001966"/>
    </source>
</evidence>
<dbReference type="GO" id="GO:0016491">
    <property type="term" value="F:oxidoreductase activity"/>
    <property type="evidence" value="ECO:0007669"/>
    <property type="project" value="UniProtKB-KW"/>
</dbReference>
<evidence type="ECO:0000259" key="11">
    <source>
        <dbReference type="Pfam" id="PF07992"/>
    </source>
</evidence>
<evidence type="ECO:0000256" key="6">
    <source>
        <dbReference type="ARBA" id="ARBA00022723"/>
    </source>
</evidence>
<gene>
    <name evidence="12" type="ORF">IAC55_00095</name>
</gene>
<dbReference type="PANTHER" id="PTHR42917">
    <property type="entry name" value="2,4-DIENOYL-COA REDUCTASE"/>
    <property type="match status" value="1"/>
</dbReference>
<dbReference type="Gene3D" id="3.40.50.720">
    <property type="entry name" value="NAD(P)-binding Rossmann-like Domain"/>
    <property type="match status" value="1"/>
</dbReference>
<dbReference type="PRINTS" id="PR00368">
    <property type="entry name" value="FADPNR"/>
</dbReference>
<sequence length="642" mass="70893">MIFTPFKIGNKEFKNRLIMTGINTGFTRENQLSDKIKQFYIDRVKGGASAIVTPCAVNKAGSFNNMPYNSETYPEFCKGISDLLEAENCLHIVQLFHYGSGTSVAEKRVEFLPENMTVEMIRDIVNNFAQTAEIATRNGADVIEIDCANGYLLSEFISPITNKRTDNYGGIFENRIGLPIEVMSAVRRKVLNNVPVILKISGAEMVDGGYTISDMVNFVKIACEKNLIDAVEITGGLYNSSIPWDTYFVDYEFIGAMADTIKRNVDIPVIAEGRLIKKSIGENMLKKAMVDFLGIGKSFVADANIGLKLMEDKSYNICQGCNKCMESIFASNQLVCAYNPEVGFEYEEKKHRKIATAKKLVVVGGGPAGMMSAKKSAERGYKTILITDEDKLGGQFNMACLPYKKDGIKSFVDNLENELNELGVEVVYNTKADFSLIKSYEPYFVVLAMGSKPIIPRVFKGHNYILAKDVFLGSTDILEKVKKGKTVIIGGGSLGLEVADYINKSCCLVDDLEAISKYGHIDINDLYLRPDITIIEKNELGIELNSTKNTVINSLINKGVNILQGVEVCEVLENNLILSDDSTVEYDNIIIASGLEPVNTDMSEELMGDRISYAIIGDAESVCGGDKAIREGFELFLRLFIA</sequence>
<keyword evidence="7" id="KW-0560">Oxidoreductase</keyword>
<dbReference type="EMBL" id="JADIMX010000003">
    <property type="protein sequence ID" value="MBO8433704.1"/>
    <property type="molecule type" value="Genomic_DNA"/>
</dbReference>
<evidence type="ECO:0000256" key="3">
    <source>
        <dbReference type="ARBA" id="ARBA00011048"/>
    </source>
</evidence>
<evidence type="ECO:0000256" key="1">
    <source>
        <dbReference type="ARBA" id="ARBA00001917"/>
    </source>
</evidence>